<dbReference type="Proteomes" id="UP000682733">
    <property type="component" value="Unassembled WGS sequence"/>
</dbReference>
<dbReference type="Proteomes" id="UP000677228">
    <property type="component" value="Unassembled WGS sequence"/>
</dbReference>
<evidence type="ECO:0000313" key="2">
    <source>
        <dbReference type="EMBL" id="CAF4271620.1"/>
    </source>
</evidence>
<gene>
    <name evidence="1" type="ORF">OVA965_LOCUS36071</name>
    <name evidence="2" type="ORF">TMI583_LOCUS37065</name>
</gene>
<dbReference type="EMBL" id="CAJNOK010032175">
    <property type="protein sequence ID" value="CAF1481114.1"/>
    <property type="molecule type" value="Genomic_DNA"/>
</dbReference>
<accession>A0A8S2FIN0</accession>
<evidence type="ECO:0000313" key="1">
    <source>
        <dbReference type="EMBL" id="CAF1481114.1"/>
    </source>
</evidence>
<comment type="caution">
    <text evidence="1">The sequence shown here is derived from an EMBL/GenBank/DDBJ whole genome shotgun (WGS) entry which is preliminary data.</text>
</comment>
<protein>
    <submittedName>
        <fullName evidence="1">Uncharacterized protein</fullName>
    </submittedName>
</protein>
<proteinExistence type="predicted"/>
<sequence length="145" mass="17284">MLHNWRDESIQSINQMYEFKKQELDRLTQAGSGRFDLEKSAQLKDVDELKTEAGRLMTECSVTFIHFQTLKEKFFNLQEQCNELSRDKKSDQGPVFYFEFPKQYKDTTGKGCELFTGSKYFTVQEIELYRLIETSYVYPEERLQK</sequence>
<reference evidence="1" key="1">
    <citation type="submission" date="2021-02" db="EMBL/GenBank/DDBJ databases">
        <authorList>
            <person name="Nowell W R."/>
        </authorList>
    </citation>
    <scope>NUCLEOTIDE SEQUENCE</scope>
</reference>
<dbReference type="EMBL" id="CAJOBA010054098">
    <property type="protein sequence ID" value="CAF4271620.1"/>
    <property type="molecule type" value="Genomic_DNA"/>
</dbReference>
<dbReference type="AlphaFoldDB" id="A0A8S2FIN0"/>
<evidence type="ECO:0000313" key="3">
    <source>
        <dbReference type="Proteomes" id="UP000677228"/>
    </source>
</evidence>
<organism evidence="1 3">
    <name type="scientific">Didymodactylos carnosus</name>
    <dbReference type="NCBI Taxonomy" id="1234261"/>
    <lineage>
        <taxon>Eukaryota</taxon>
        <taxon>Metazoa</taxon>
        <taxon>Spiralia</taxon>
        <taxon>Gnathifera</taxon>
        <taxon>Rotifera</taxon>
        <taxon>Eurotatoria</taxon>
        <taxon>Bdelloidea</taxon>
        <taxon>Philodinida</taxon>
        <taxon>Philodinidae</taxon>
        <taxon>Didymodactylos</taxon>
    </lineage>
</organism>
<name>A0A8S2FIN0_9BILA</name>